<evidence type="ECO:0000256" key="1">
    <source>
        <dbReference type="SAM" id="SignalP"/>
    </source>
</evidence>
<proteinExistence type="predicted"/>
<dbReference type="Gene3D" id="3.30.2010.10">
    <property type="entry name" value="Metalloproteases ('zincins'), catalytic domain"/>
    <property type="match status" value="1"/>
</dbReference>
<dbReference type="Pfam" id="PF16868">
    <property type="entry name" value="NMT1_3"/>
    <property type="match status" value="1"/>
</dbReference>
<dbReference type="GO" id="GO:0046872">
    <property type="term" value="F:metal ion binding"/>
    <property type="evidence" value="ECO:0007669"/>
    <property type="project" value="UniProtKB-KW"/>
</dbReference>
<feature type="chain" id="PRO_5013327310" evidence="1">
    <location>
        <begin position="21"/>
        <end position="583"/>
    </location>
</feature>
<dbReference type="NCBIfam" id="TIGR02122">
    <property type="entry name" value="TRAP_TAXI"/>
    <property type="match status" value="1"/>
</dbReference>
<accession>A0A254Q5A4</accession>
<dbReference type="SUPFAM" id="SSF53850">
    <property type="entry name" value="Periplasmic binding protein-like II"/>
    <property type="match status" value="1"/>
</dbReference>
<keyword evidence="1" id="KW-0732">Signal</keyword>
<dbReference type="GO" id="GO:0006508">
    <property type="term" value="P:proteolysis"/>
    <property type="evidence" value="ECO:0007669"/>
    <property type="project" value="UniProtKB-KW"/>
</dbReference>
<evidence type="ECO:0000313" key="3">
    <source>
        <dbReference type="Proteomes" id="UP000198104"/>
    </source>
</evidence>
<dbReference type="InterPro" id="IPR011852">
    <property type="entry name" value="TRAP_TAXI"/>
</dbReference>
<dbReference type="OrthoDB" id="9810445at2"/>
<dbReference type="Proteomes" id="UP000198104">
    <property type="component" value="Unassembled WGS sequence"/>
</dbReference>
<dbReference type="InterPro" id="IPR011990">
    <property type="entry name" value="TPR-like_helical_dom_sf"/>
</dbReference>
<name>A0A254Q5A4_9BURK</name>
<keyword evidence="3" id="KW-1185">Reference proteome</keyword>
<reference evidence="2 3" key="1">
    <citation type="submission" date="2017-05" db="EMBL/GenBank/DDBJ databases">
        <title>Polynucleobacter sp. MWH-K35W1 isolated from the permanently anoxic monimolimnion of a meromictic lake.</title>
        <authorList>
            <person name="Hahn M.W."/>
        </authorList>
    </citation>
    <scope>NUCLEOTIDE SEQUENCE [LARGE SCALE GENOMIC DNA]</scope>
    <source>
        <strain evidence="2 3">MWH-K35W1</strain>
    </source>
</reference>
<dbReference type="SUPFAM" id="SSF48452">
    <property type="entry name" value="TPR-like"/>
    <property type="match status" value="1"/>
</dbReference>
<dbReference type="EMBL" id="NGUO01000006">
    <property type="protein sequence ID" value="OWS72011.1"/>
    <property type="molecule type" value="Genomic_DNA"/>
</dbReference>
<protein>
    <submittedName>
        <fullName evidence="2">Peptidase M48</fullName>
    </submittedName>
</protein>
<comment type="caution">
    <text evidence="2">The sequence shown here is derived from an EMBL/GenBank/DDBJ whole genome shotgun (WGS) entry which is preliminary data.</text>
</comment>
<gene>
    <name evidence="2" type="ORF">CBI30_04035</name>
</gene>
<sequence>MKLIKVIAVSLTMLFGAAQAQNISIATGGTGGVYYPMGGGLASVLSSKVPGMSATAEVTGGSVDNLNLIGTGKPYVGFSMADAAKDAKDGEGKFANKKVDLRTLLVLYPNLMHVVTVDSTGIKSMKDLKGKRISTGAPGSATEVMAFRLLEAAGLDKDKDVKRERLSVAESVNAVKDRSINAFALPGGFIGFHTGLLVSAETDSEVASVMGHETGHVLQRHLARQMDKQTTNTMIALAGILLGALAASRNPGAASGLMQGGQAVAVNNQLSYSRDAEREADRIGFQILAASGYDVNGAPGFFQRLQKATGIMDSGVPSYVRTHPLTTDRIADMQDRARNIANRNVPTSVEFYFIKARARMEQSGSSSQMYDLKNTFEGLSKQSAPGKQMEGFYGLALVAQKQGKFDQASSYLQQARNLANSASAPGSPIQRQSLSLDITSSELALAKGKNEEALHIAQATLKAYPQSYAAGAAMMNAYLKLGRTNDAIAWLKVRTRLQPNEVVWWTMLSNAYDQAKNVPMRHYALGEKYALEGAWPSAIEQLKIARSSGGADFYQASSIDARLREMQKQYQEELKEQGKNMPS</sequence>
<dbReference type="Gene3D" id="3.40.190.10">
    <property type="entry name" value="Periplasmic binding protein-like II"/>
    <property type="match status" value="1"/>
</dbReference>
<dbReference type="RefSeq" id="WP_088527045.1">
    <property type="nucleotide sequence ID" value="NZ_NGUO01000006.1"/>
</dbReference>
<organism evidence="2 3">
    <name type="scientific">Polynucleobacter aenigmaticus</name>
    <dbReference type="NCBI Taxonomy" id="1743164"/>
    <lineage>
        <taxon>Bacteria</taxon>
        <taxon>Pseudomonadati</taxon>
        <taxon>Pseudomonadota</taxon>
        <taxon>Betaproteobacteria</taxon>
        <taxon>Burkholderiales</taxon>
        <taxon>Burkholderiaceae</taxon>
        <taxon>Polynucleobacter</taxon>
    </lineage>
</organism>
<dbReference type="GO" id="GO:0004222">
    <property type="term" value="F:metalloendopeptidase activity"/>
    <property type="evidence" value="ECO:0007669"/>
    <property type="project" value="InterPro"/>
</dbReference>
<dbReference type="PANTHER" id="PTHR42941">
    <property type="entry name" value="SLL1037 PROTEIN"/>
    <property type="match status" value="1"/>
</dbReference>
<feature type="signal peptide" evidence="1">
    <location>
        <begin position="1"/>
        <end position="20"/>
    </location>
</feature>
<evidence type="ECO:0000313" key="2">
    <source>
        <dbReference type="EMBL" id="OWS72011.1"/>
    </source>
</evidence>
<dbReference type="PANTHER" id="PTHR42941:SF1">
    <property type="entry name" value="SLL1037 PROTEIN"/>
    <property type="match status" value="1"/>
</dbReference>
<dbReference type="Gene3D" id="1.25.40.10">
    <property type="entry name" value="Tetratricopeptide repeat domain"/>
    <property type="match status" value="1"/>
</dbReference>
<dbReference type="Pfam" id="PF14559">
    <property type="entry name" value="TPR_19"/>
    <property type="match status" value="1"/>
</dbReference>
<dbReference type="AlphaFoldDB" id="A0A254Q5A4"/>